<dbReference type="Proteomes" id="UP001066276">
    <property type="component" value="Chromosome 3_1"/>
</dbReference>
<evidence type="ECO:0000256" key="1">
    <source>
        <dbReference type="SAM" id="MobiDB-lite"/>
    </source>
</evidence>
<protein>
    <submittedName>
        <fullName evidence="2">Uncharacterized protein</fullName>
    </submittedName>
</protein>
<comment type="caution">
    <text evidence="2">The sequence shown here is derived from an EMBL/GenBank/DDBJ whole genome shotgun (WGS) entry which is preliminary data.</text>
</comment>
<feature type="region of interest" description="Disordered" evidence="1">
    <location>
        <begin position="95"/>
        <end position="117"/>
    </location>
</feature>
<keyword evidence="3" id="KW-1185">Reference proteome</keyword>
<gene>
    <name evidence="2" type="ORF">NDU88_004208</name>
</gene>
<evidence type="ECO:0000313" key="2">
    <source>
        <dbReference type="EMBL" id="KAJ1187432.1"/>
    </source>
</evidence>
<dbReference type="AlphaFoldDB" id="A0AAV7UEF4"/>
<organism evidence="2 3">
    <name type="scientific">Pleurodeles waltl</name>
    <name type="common">Iberian ribbed newt</name>
    <dbReference type="NCBI Taxonomy" id="8319"/>
    <lineage>
        <taxon>Eukaryota</taxon>
        <taxon>Metazoa</taxon>
        <taxon>Chordata</taxon>
        <taxon>Craniata</taxon>
        <taxon>Vertebrata</taxon>
        <taxon>Euteleostomi</taxon>
        <taxon>Amphibia</taxon>
        <taxon>Batrachia</taxon>
        <taxon>Caudata</taxon>
        <taxon>Salamandroidea</taxon>
        <taxon>Salamandridae</taxon>
        <taxon>Pleurodelinae</taxon>
        <taxon>Pleurodeles</taxon>
    </lineage>
</organism>
<accession>A0AAV7UEF4</accession>
<proteinExistence type="predicted"/>
<reference evidence="2" key="1">
    <citation type="journal article" date="2022" name="bioRxiv">
        <title>Sequencing and chromosome-scale assembly of the giantPleurodeles waltlgenome.</title>
        <authorList>
            <person name="Brown T."/>
            <person name="Elewa A."/>
            <person name="Iarovenko S."/>
            <person name="Subramanian E."/>
            <person name="Araus A.J."/>
            <person name="Petzold A."/>
            <person name="Susuki M."/>
            <person name="Suzuki K.-i.T."/>
            <person name="Hayashi T."/>
            <person name="Toyoda A."/>
            <person name="Oliveira C."/>
            <person name="Osipova E."/>
            <person name="Leigh N.D."/>
            <person name="Simon A."/>
            <person name="Yun M.H."/>
        </authorList>
    </citation>
    <scope>NUCLEOTIDE SEQUENCE</scope>
    <source>
        <strain evidence="2">20211129_DDA</strain>
        <tissue evidence="2">Liver</tissue>
    </source>
</reference>
<sequence length="159" mass="17291">MSDSGLTTGKFIARAGHKNYKLITIAQVAHELEWSPVQGKLVEVSNPLELSSTLGDELITFPTNQDRSSLTDQEHGLCLEEQIDRTLCLTTTVTTTAPKKHSGEDEDGGGPPPRTTPGCFTNAQELAAIRASQDIMARVLLCQSNKIELQLDLFQSLPT</sequence>
<evidence type="ECO:0000313" key="3">
    <source>
        <dbReference type="Proteomes" id="UP001066276"/>
    </source>
</evidence>
<name>A0AAV7UEF4_PLEWA</name>
<dbReference type="EMBL" id="JANPWB010000005">
    <property type="protein sequence ID" value="KAJ1187432.1"/>
    <property type="molecule type" value="Genomic_DNA"/>
</dbReference>